<dbReference type="AlphaFoldDB" id="A0A3M2V5N3"/>
<sequence length="63" mass="7074">MVVSLIFGKHLREEGRYGCCLPLQLSDALMIKGEAAVRRLSSSFDRVSRLLGFWASCFVGCHR</sequence>
<name>A0A3M2V5N3_PSEYM</name>
<protein>
    <submittedName>
        <fullName evidence="1">Uncharacterized protein</fullName>
    </submittedName>
</protein>
<accession>A0A3M2V5N3</accession>
<evidence type="ECO:0000313" key="2">
    <source>
        <dbReference type="Proteomes" id="UP000282378"/>
    </source>
</evidence>
<gene>
    <name evidence="1" type="ORF">APX70_04831</name>
</gene>
<dbReference type="Proteomes" id="UP000282378">
    <property type="component" value="Unassembled WGS sequence"/>
</dbReference>
<evidence type="ECO:0000313" key="1">
    <source>
        <dbReference type="EMBL" id="RML34426.1"/>
    </source>
</evidence>
<comment type="caution">
    <text evidence="1">The sequence shown here is derived from an EMBL/GenBank/DDBJ whole genome shotgun (WGS) entry which is preliminary data.</text>
</comment>
<dbReference type="EMBL" id="RBNL01004296">
    <property type="protein sequence ID" value="RML34426.1"/>
    <property type="molecule type" value="Genomic_DNA"/>
</dbReference>
<proteinExistence type="predicted"/>
<reference evidence="1 2" key="1">
    <citation type="submission" date="2018-08" db="EMBL/GenBank/DDBJ databases">
        <title>Recombination of ecologically and evolutionarily significant loci maintains genetic cohesion in the Pseudomonas syringae species complex.</title>
        <authorList>
            <person name="Dillon M."/>
            <person name="Thakur S."/>
            <person name="Almeida R.N.D."/>
            <person name="Weir B.S."/>
            <person name="Guttman D.S."/>
        </authorList>
    </citation>
    <scope>NUCLEOTIDE SEQUENCE [LARGE SCALE GENOMIC DNA]</scope>
    <source>
        <strain evidence="1 2">88_10</strain>
    </source>
</reference>
<organism evidence="1 2">
    <name type="scientific">Pseudomonas syringae pv. maculicola</name>
    <dbReference type="NCBI Taxonomy" id="59511"/>
    <lineage>
        <taxon>Bacteria</taxon>
        <taxon>Pseudomonadati</taxon>
        <taxon>Pseudomonadota</taxon>
        <taxon>Gammaproteobacteria</taxon>
        <taxon>Pseudomonadales</taxon>
        <taxon>Pseudomonadaceae</taxon>
        <taxon>Pseudomonas</taxon>
    </lineage>
</organism>